<reference evidence="3" key="1">
    <citation type="submission" date="2022-10" db="EMBL/GenBank/DDBJ databases">
        <title>Genome assembly of Pristionchus species.</title>
        <authorList>
            <person name="Yoshida K."/>
            <person name="Sommer R.J."/>
        </authorList>
    </citation>
    <scope>NUCLEOTIDE SEQUENCE [LARGE SCALE GENOMIC DNA]</scope>
    <source>
        <strain evidence="3">RS5460</strain>
    </source>
</reference>
<feature type="compositionally biased region" description="Polar residues" evidence="1">
    <location>
        <begin position="129"/>
        <end position="139"/>
    </location>
</feature>
<evidence type="ECO:0000313" key="3">
    <source>
        <dbReference type="Proteomes" id="UP001328107"/>
    </source>
</evidence>
<dbReference type="AlphaFoldDB" id="A0AAN5DGG8"/>
<name>A0AAN5DGG8_9BILA</name>
<gene>
    <name evidence="2" type="ORF">PMAYCL1PPCAC_32525</name>
</gene>
<feature type="region of interest" description="Disordered" evidence="1">
    <location>
        <begin position="129"/>
        <end position="194"/>
    </location>
</feature>
<feature type="non-terminal residue" evidence="2">
    <location>
        <position position="194"/>
    </location>
</feature>
<dbReference type="Proteomes" id="UP001328107">
    <property type="component" value="Unassembled WGS sequence"/>
</dbReference>
<sequence length="194" mass="21313">ASVAFERSSLVLRFTSRPDTMSAFREWQHRIKVRIYPNHVVKVDDDDNGMRLVYSSPEEALDAATFFEGKNLEGIGLISLKKIDPEVIESLSPRNKFIEFPEDQMKSSGNNDSVKMSQGPVNVVTERAQNIHSQEQPKSTPEVPKELLNDVPPANREPVGISTPSKAGVAVTAQKDDSAKSSQTLSSTRSADSG</sequence>
<accession>A0AAN5DGG8</accession>
<evidence type="ECO:0000313" key="2">
    <source>
        <dbReference type="EMBL" id="GMR62330.1"/>
    </source>
</evidence>
<evidence type="ECO:0000256" key="1">
    <source>
        <dbReference type="SAM" id="MobiDB-lite"/>
    </source>
</evidence>
<dbReference type="EMBL" id="BTRK01000006">
    <property type="protein sequence ID" value="GMR62330.1"/>
    <property type="molecule type" value="Genomic_DNA"/>
</dbReference>
<keyword evidence="3" id="KW-1185">Reference proteome</keyword>
<feature type="compositionally biased region" description="Polar residues" evidence="1">
    <location>
        <begin position="180"/>
        <end position="194"/>
    </location>
</feature>
<organism evidence="2 3">
    <name type="scientific">Pristionchus mayeri</name>
    <dbReference type="NCBI Taxonomy" id="1317129"/>
    <lineage>
        <taxon>Eukaryota</taxon>
        <taxon>Metazoa</taxon>
        <taxon>Ecdysozoa</taxon>
        <taxon>Nematoda</taxon>
        <taxon>Chromadorea</taxon>
        <taxon>Rhabditida</taxon>
        <taxon>Rhabditina</taxon>
        <taxon>Diplogasteromorpha</taxon>
        <taxon>Diplogasteroidea</taxon>
        <taxon>Neodiplogasteridae</taxon>
        <taxon>Pristionchus</taxon>
    </lineage>
</organism>
<feature type="non-terminal residue" evidence="2">
    <location>
        <position position="1"/>
    </location>
</feature>
<protein>
    <submittedName>
        <fullName evidence="2">Uncharacterized protein</fullName>
    </submittedName>
</protein>
<proteinExistence type="predicted"/>
<comment type="caution">
    <text evidence="2">The sequence shown here is derived from an EMBL/GenBank/DDBJ whole genome shotgun (WGS) entry which is preliminary data.</text>
</comment>